<dbReference type="Gene3D" id="3.40.50.2000">
    <property type="entry name" value="Glycogen Phosphorylase B"/>
    <property type="match status" value="1"/>
</dbReference>
<sequence>MRRASFRCDAGAAIGAGHLMRCLTLAQALKDRGWQAQFHCRDLPGAGLDRIAEAGFAFHLHAADDAGEVRTALSDGPPGWLIVDHYGLDAEFERAACPPGWRVMVIDDLADRTHDCALLLDQTPGRAASDYDGRVGEDCRRLIGPDYALIRPEFAAARRERKPGPLARLLLAPGGTDPVNMAGAVLEALAGRSDLHITVVLGAGAPHVEAVSRLLVQRGDRGRLITDSRDMAGLMASHDLAIGAGGMSALERAVMGLPSLIITLADNQFLAARTLDEAGAAVLIGDARAPGWTAALAPALEALADPERRVKMARAGLALVDGQGAGRVAEALDAQ</sequence>
<dbReference type="GO" id="GO:0016757">
    <property type="term" value="F:glycosyltransferase activity"/>
    <property type="evidence" value="ECO:0007669"/>
    <property type="project" value="TreeGrafter"/>
</dbReference>
<evidence type="ECO:0000313" key="4">
    <source>
        <dbReference type="Proteomes" id="UP000325122"/>
    </source>
</evidence>
<gene>
    <name evidence="3" type="primary">pseG</name>
    <name evidence="3" type="ORF">F1654_11150</name>
</gene>
<dbReference type="EC" id="3.6.1.57" evidence="3"/>
<name>A0A5M6ZCB2_9PROT</name>
<dbReference type="EMBL" id="VWOJ01000003">
    <property type="protein sequence ID" value="KAA5802373.1"/>
    <property type="molecule type" value="Genomic_DNA"/>
</dbReference>
<keyword evidence="3" id="KW-0378">Hydrolase</keyword>
<dbReference type="GO" id="GO:0016787">
    <property type="term" value="F:hydrolase activity"/>
    <property type="evidence" value="ECO:0007669"/>
    <property type="project" value="UniProtKB-KW"/>
</dbReference>
<dbReference type="InterPro" id="IPR020023">
    <property type="entry name" value="PseG"/>
</dbReference>
<comment type="caution">
    <text evidence="3">The sequence shown here is derived from an EMBL/GenBank/DDBJ whole genome shotgun (WGS) entry which is preliminary data.</text>
</comment>
<dbReference type="PANTHER" id="PTHR21015:SF22">
    <property type="entry name" value="GLYCOSYLTRANSFERASE"/>
    <property type="match status" value="1"/>
</dbReference>
<protein>
    <submittedName>
        <fullName evidence="3">UDP-2,4-diacetamido-2,4, 6-trideoxy-beta-L-altropyranose hydrolase</fullName>
        <ecNumber evidence="3">3.6.1.57</ecNumber>
    </submittedName>
</protein>
<evidence type="ECO:0000256" key="1">
    <source>
        <dbReference type="PIRSR" id="PIRSR620023-1"/>
    </source>
</evidence>
<dbReference type="RefSeq" id="WP_150023623.1">
    <property type="nucleotide sequence ID" value="NZ_VWOJ01000003.1"/>
</dbReference>
<evidence type="ECO:0000256" key="2">
    <source>
        <dbReference type="PIRSR" id="PIRSR620023-2"/>
    </source>
</evidence>
<proteinExistence type="predicted"/>
<dbReference type="PANTHER" id="PTHR21015">
    <property type="entry name" value="UDP-N-ACETYLGLUCOSAMINE--N-ACETYLMURAMYL-(PENTAPEPTIDE) PYROPHOSPHORYL-UNDECAPRENOL N-ACETYLGLUCOSAMINE TRANSFERASE 1"/>
    <property type="match status" value="1"/>
</dbReference>
<feature type="binding site" evidence="2">
    <location>
        <position position="251"/>
    </location>
    <ligand>
        <name>substrate</name>
    </ligand>
</feature>
<reference evidence="3 4" key="1">
    <citation type="submission" date="2019-09" db="EMBL/GenBank/DDBJ databases">
        <authorList>
            <person name="Kevbrin V."/>
            <person name="Grouzdev D.S."/>
        </authorList>
    </citation>
    <scope>NUCLEOTIDE SEQUENCE [LARGE SCALE GENOMIC DNA]</scope>
    <source>
        <strain evidence="3 4">G-192</strain>
    </source>
</reference>
<feature type="active site" description="Proton acceptor" evidence="1">
    <location>
        <position position="18"/>
    </location>
</feature>
<organism evidence="3 4">
    <name type="scientific">Alkalicaulis satelles</name>
    <dbReference type="NCBI Taxonomy" id="2609175"/>
    <lineage>
        <taxon>Bacteria</taxon>
        <taxon>Pseudomonadati</taxon>
        <taxon>Pseudomonadota</taxon>
        <taxon>Alphaproteobacteria</taxon>
        <taxon>Maricaulales</taxon>
        <taxon>Maricaulaceae</taxon>
        <taxon>Alkalicaulis</taxon>
    </lineage>
</organism>
<keyword evidence="4" id="KW-1185">Reference proteome</keyword>
<dbReference type="Proteomes" id="UP000325122">
    <property type="component" value="Unassembled WGS sequence"/>
</dbReference>
<dbReference type="Gene3D" id="3.40.50.11190">
    <property type="match status" value="1"/>
</dbReference>
<accession>A0A5M6ZCB2</accession>
<dbReference type="AlphaFoldDB" id="A0A5M6ZCB2"/>
<evidence type="ECO:0000313" key="3">
    <source>
        <dbReference type="EMBL" id="KAA5802373.1"/>
    </source>
</evidence>
<dbReference type="SUPFAM" id="SSF53756">
    <property type="entry name" value="UDP-Glycosyltransferase/glycogen phosphorylase"/>
    <property type="match status" value="1"/>
</dbReference>
<dbReference type="NCBIfam" id="TIGR03590">
    <property type="entry name" value="PseG"/>
    <property type="match status" value="1"/>
</dbReference>
<feature type="binding site" evidence="2">
    <location>
        <position position="151"/>
    </location>
    <ligand>
        <name>substrate</name>
    </ligand>
</feature>